<feature type="compositionally biased region" description="Polar residues" evidence="1">
    <location>
        <begin position="131"/>
        <end position="148"/>
    </location>
</feature>
<protein>
    <submittedName>
        <fullName evidence="2">Uncharacterized protein</fullName>
    </submittedName>
</protein>
<keyword evidence="3" id="KW-1185">Reference proteome</keyword>
<feature type="non-terminal residue" evidence="2">
    <location>
        <position position="1"/>
    </location>
</feature>
<feature type="compositionally biased region" description="Basic and acidic residues" evidence="1">
    <location>
        <begin position="102"/>
        <end position="111"/>
    </location>
</feature>
<dbReference type="AlphaFoldDB" id="A0A9E7G157"/>
<accession>A0A9E7G157</accession>
<dbReference type="EMBL" id="CP097507">
    <property type="protein sequence ID" value="URE04457.1"/>
    <property type="molecule type" value="Genomic_DNA"/>
</dbReference>
<feature type="region of interest" description="Disordered" evidence="1">
    <location>
        <begin position="102"/>
        <end position="173"/>
    </location>
</feature>
<dbReference type="Proteomes" id="UP001055439">
    <property type="component" value="Chromosome 5"/>
</dbReference>
<reference evidence="2" key="1">
    <citation type="submission" date="2022-05" db="EMBL/GenBank/DDBJ databases">
        <title>The Musa troglodytarum L. genome provides insights into the mechanism of non-climacteric behaviour and enrichment of carotenoids.</title>
        <authorList>
            <person name="Wang J."/>
        </authorList>
    </citation>
    <scope>NUCLEOTIDE SEQUENCE</scope>
    <source>
        <tissue evidence="2">Leaf</tissue>
    </source>
</reference>
<evidence type="ECO:0000313" key="2">
    <source>
        <dbReference type="EMBL" id="URE04457.1"/>
    </source>
</evidence>
<name>A0A9E7G157_9LILI</name>
<proteinExistence type="predicted"/>
<gene>
    <name evidence="2" type="ORF">MUK42_20515</name>
</gene>
<evidence type="ECO:0000256" key="1">
    <source>
        <dbReference type="SAM" id="MobiDB-lite"/>
    </source>
</evidence>
<sequence length="192" mass="20710">LSRATPPSPPPPLSALPYRLCATSSTSDSLVAVPCHLCNTSRIEAGNEGTNNEGNGPSPLHWHPRRPLLFYLCCTSGKGGGQGYCPRGRALHRSEVEGWAMRDEEKGEGWGRRKRGGGSGEDDAPYDGSRRQQATSLTVAKAETTTIEGCSGGEGALSPNWRKKMPPKGKNKFGGGLVKAQQWVILIFQKWH</sequence>
<feature type="compositionally biased region" description="Basic residues" evidence="1">
    <location>
        <begin position="161"/>
        <end position="171"/>
    </location>
</feature>
<evidence type="ECO:0000313" key="3">
    <source>
        <dbReference type="Proteomes" id="UP001055439"/>
    </source>
</evidence>
<organism evidence="2 3">
    <name type="scientific">Musa troglodytarum</name>
    <name type="common">fe'i banana</name>
    <dbReference type="NCBI Taxonomy" id="320322"/>
    <lineage>
        <taxon>Eukaryota</taxon>
        <taxon>Viridiplantae</taxon>
        <taxon>Streptophyta</taxon>
        <taxon>Embryophyta</taxon>
        <taxon>Tracheophyta</taxon>
        <taxon>Spermatophyta</taxon>
        <taxon>Magnoliopsida</taxon>
        <taxon>Liliopsida</taxon>
        <taxon>Zingiberales</taxon>
        <taxon>Musaceae</taxon>
        <taxon>Musa</taxon>
    </lineage>
</organism>